<keyword evidence="3 11" id="KW-0004">4Fe-4S</keyword>
<dbReference type="InterPro" id="IPR034768">
    <property type="entry name" value="4FE4S_WBL"/>
</dbReference>
<protein>
    <recommendedName>
        <fullName evidence="11">Transcriptional regulator WhiB</fullName>
    </recommendedName>
</protein>
<dbReference type="GO" id="GO:0047134">
    <property type="term" value="F:protein-disulfide reductase [NAD(P)H] activity"/>
    <property type="evidence" value="ECO:0007669"/>
    <property type="project" value="TreeGrafter"/>
</dbReference>
<accession>A0A081XXZ3</accession>
<dbReference type="OrthoDB" id="4301902at2"/>
<keyword evidence="6 11" id="KW-0411">Iron-sulfur</keyword>
<reference evidence="14 15" key="1">
    <citation type="submission" date="2014-02" db="EMBL/GenBank/DDBJ databases">
        <title>The genome announcement of Streptomyces toyocaensis NRRL15009.</title>
        <authorList>
            <person name="Hong H.-J."/>
            <person name="Kwun M.J."/>
        </authorList>
    </citation>
    <scope>NUCLEOTIDE SEQUENCE [LARGE SCALE GENOMIC DNA]</scope>
    <source>
        <strain evidence="14 15">NRRL 15009</strain>
    </source>
</reference>
<keyword evidence="11" id="KW-0963">Cytoplasm</keyword>
<comment type="PTM">
    <text evidence="11">The Fe-S cluster can be nitrosylated by nitric oxide (NO).</text>
</comment>
<dbReference type="GO" id="GO:0046872">
    <property type="term" value="F:metal ion binding"/>
    <property type="evidence" value="ECO:0007669"/>
    <property type="project" value="UniProtKB-KW"/>
</dbReference>
<keyword evidence="9 11" id="KW-1015">Disulfide bond</keyword>
<dbReference type="EMBL" id="JFCB01000002">
    <property type="protein sequence ID" value="KES08416.1"/>
    <property type="molecule type" value="Genomic_DNA"/>
</dbReference>
<keyword evidence="8 11" id="KW-0238">DNA-binding</keyword>
<evidence type="ECO:0000256" key="6">
    <source>
        <dbReference type="ARBA" id="ARBA00023014"/>
    </source>
</evidence>
<feature type="binding site" evidence="11">
    <location>
        <position position="50"/>
    </location>
    <ligand>
        <name>[4Fe-4S] cluster</name>
        <dbReference type="ChEBI" id="CHEBI:49883"/>
    </ligand>
</feature>
<comment type="subcellular location">
    <subcellularLocation>
        <location evidence="1 11">Cytoplasm</location>
    </subcellularLocation>
</comment>
<dbReference type="STRING" id="55952.BU52_05160"/>
<evidence type="ECO:0000256" key="9">
    <source>
        <dbReference type="ARBA" id="ARBA00023157"/>
    </source>
</evidence>
<dbReference type="Pfam" id="PF02467">
    <property type="entry name" value="Whib"/>
    <property type="match status" value="1"/>
</dbReference>
<proteinExistence type="inferred from homology"/>
<dbReference type="PANTHER" id="PTHR38839">
    <property type="entry name" value="TRANSCRIPTIONAL REGULATOR WHID-RELATED"/>
    <property type="match status" value="1"/>
</dbReference>
<keyword evidence="15" id="KW-1185">Reference proteome</keyword>
<comment type="caution">
    <text evidence="14">The sequence shown here is derived from an EMBL/GenBank/DDBJ whole genome shotgun (WGS) entry which is preliminary data.</text>
</comment>
<dbReference type="RefSeq" id="WP_037928690.1">
    <property type="nucleotide sequence ID" value="NZ_JBFADL010000017.1"/>
</dbReference>
<dbReference type="GO" id="GO:0051539">
    <property type="term" value="F:4 iron, 4 sulfur cluster binding"/>
    <property type="evidence" value="ECO:0007669"/>
    <property type="project" value="UniProtKB-UniRule"/>
</dbReference>
<feature type="domain" description="4Fe-4S Wbl-type" evidence="13">
    <location>
        <begin position="18"/>
        <end position="80"/>
    </location>
</feature>
<evidence type="ECO:0000256" key="12">
    <source>
        <dbReference type="SAM" id="MobiDB-lite"/>
    </source>
</evidence>
<evidence type="ECO:0000256" key="4">
    <source>
        <dbReference type="ARBA" id="ARBA00022723"/>
    </source>
</evidence>
<dbReference type="GO" id="GO:0005737">
    <property type="term" value="C:cytoplasm"/>
    <property type="evidence" value="ECO:0007669"/>
    <property type="project" value="UniProtKB-SubCell"/>
</dbReference>
<dbReference type="Proteomes" id="UP000028341">
    <property type="component" value="Unassembled WGS sequence"/>
</dbReference>
<dbReference type="GO" id="GO:0003677">
    <property type="term" value="F:DNA binding"/>
    <property type="evidence" value="ECO:0007669"/>
    <property type="project" value="UniProtKB-UniRule"/>
</dbReference>
<comment type="PTM">
    <text evidence="11">Upon Fe-S cluster removal intramolecular disulfide bonds are formed.</text>
</comment>
<evidence type="ECO:0000313" key="15">
    <source>
        <dbReference type="Proteomes" id="UP000028341"/>
    </source>
</evidence>
<dbReference type="HAMAP" id="MF_01479">
    <property type="entry name" value="WhiB"/>
    <property type="match status" value="1"/>
</dbReference>
<evidence type="ECO:0000256" key="10">
    <source>
        <dbReference type="ARBA" id="ARBA00023163"/>
    </source>
</evidence>
<feature type="binding site" evidence="11">
    <location>
        <position position="47"/>
    </location>
    <ligand>
        <name>[4Fe-4S] cluster</name>
        <dbReference type="ChEBI" id="CHEBI:49883"/>
    </ligand>
</feature>
<dbReference type="eggNOG" id="ENOG50306T2">
    <property type="taxonomic scope" value="Bacteria"/>
</dbReference>
<keyword evidence="4 11" id="KW-0479">Metal-binding</keyword>
<sequence length="113" mass="12271">MADHYTRADSRHWLDRAACAGEDPEIFFPLSDTLAPGAEARVALALCRRCPVLSACRGWAVEHGEDNGIWGATTAAQRRAIRRATANEGMRPARRLRHPPADDAPGTVPRSVG</sequence>
<organism evidence="14 15">
    <name type="scientific">Streptomyces toyocaensis</name>
    <dbReference type="NCBI Taxonomy" id="55952"/>
    <lineage>
        <taxon>Bacteria</taxon>
        <taxon>Bacillati</taxon>
        <taxon>Actinomycetota</taxon>
        <taxon>Actinomycetes</taxon>
        <taxon>Kitasatosporales</taxon>
        <taxon>Streptomycetaceae</taxon>
        <taxon>Streptomyces</taxon>
    </lineage>
</organism>
<feature type="binding site" evidence="11">
    <location>
        <position position="19"/>
    </location>
    <ligand>
        <name>[4Fe-4S] cluster</name>
        <dbReference type="ChEBI" id="CHEBI:49883"/>
    </ligand>
</feature>
<evidence type="ECO:0000256" key="2">
    <source>
        <dbReference type="ARBA" id="ARBA00006597"/>
    </source>
</evidence>
<dbReference type="GO" id="GO:0035731">
    <property type="term" value="F:dinitrosyl-iron complex binding"/>
    <property type="evidence" value="ECO:0007669"/>
    <property type="project" value="UniProtKB-UniRule"/>
</dbReference>
<gene>
    <name evidence="11" type="primary">whiB</name>
    <name evidence="14" type="ORF">BU52_05160</name>
</gene>
<evidence type="ECO:0000259" key="13">
    <source>
        <dbReference type="PROSITE" id="PS51674"/>
    </source>
</evidence>
<dbReference type="GO" id="GO:0045892">
    <property type="term" value="P:negative regulation of DNA-templated transcription"/>
    <property type="evidence" value="ECO:0007669"/>
    <property type="project" value="TreeGrafter"/>
</dbReference>
<evidence type="ECO:0000256" key="8">
    <source>
        <dbReference type="ARBA" id="ARBA00023125"/>
    </source>
</evidence>
<feature type="binding site" evidence="11">
    <location>
        <position position="56"/>
    </location>
    <ligand>
        <name>[4Fe-4S] cluster</name>
        <dbReference type="ChEBI" id="CHEBI:49883"/>
    </ligand>
</feature>
<evidence type="ECO:0000313" key="14">
    <source>
        <dbReference type="EMBL" id="KES08416.1"/>
    </source>
</evidence>
<dbReference type="AlphaFoldDB" id="A0A081XXZ3"/>
<name>A0A081XXZ3_STRTO</name>
<comment type="function">
    <text evidence="11">Acts as a transcriptional regulator. Probably redox-responsive. The apo- but not holo-form probably binds DNA.</text>
</comment>
<dbReference type="PANTHER" id="PTHR38839:SF6">
    <property type="entry name" value="TRANSCRIPTIONAL REGULATOR WHIB1"/>
    <property type="match status" value="1"/>
</dbReference>
<evidence type="ECO:0000256" key="1">
    <source>
        <dbReference type="ARBA" id="ARBA00004496"/>
    </source>
</evidence>
<comment type="similarity">
    <text evidence="2 11">Belongs to the WhiB family.</text>
</comment>
<dbReference type="PROSITE" id="PS51674">
    <property type="entry name" value="4FE4S_WBL"/>
    <property type="match status" value="1"/>
</dbReference>
<dbReference type="InterPro" id="IPR003482">
    <property type="entry name" value="Whib"/>
</dbReference>
<keyword evidence="10 11" id="KW-0804">Transcription</keyword>
<evidence type="ECO:0000256" key="5">
    <source>
        <dbReference type="ARBA" id="ARBA00023004"/>
    </source>
</evidence>
<comment type="cofactor">
    <cofactor evidence="11">
        <name>[4Fe-4S] cluster</name>
        <dbReference type="ChEBI" id="CHEBI:49883"/>
    </cofactor>
    <text evidence="11">Binds 1 [4Fe-4S] cluster per subunit. Following nitrosylation of the [4Fe-4S] cluster binds 1 [4Fe-8(NO)] cluster per subunit.</text>
</comment>
<keyword evidence="5 11" id="KW-0408">Iron</keyword>
<evidence type="ECO:0000256" key="11">
    <source>
        <dbReference type="HAMAP-Rule" id="MF_01479"/>
    </source>
</evidence>
<keyword evidence="7 11" id="KW-0805">Transcription regulation</keyword>
<evidence type="ECO:0000256" key="7">
    <source>
        <dbReference type="ARBA" id="ARBA00023015"/>
    </source>
</evidence>
<dbReference type="GO" id="GO:0045454">
    <property type="term" value="P:cell redox homeostasis"/>
    <property type="evidence" value="ECO:0007669"/>
    <property type="project" value="TreeGrafter"/>
</dbReference>
<feature type="region of interest" description="Disordered" evidence="12">
    <location>
        <begin position="85"/>
        <end position="113"/>
    </location>
</feature>
<evidence type="ECO:0000256" key="3">
    <source>
        <dbReference type="ARBA" id="ARBA00022485"/>
    </source>
</evidence>